<organism evidence="2 3">
    <name type="scientific">Gonium pectorale</name>
    <name type="common">Green alga</name>
    <dbReference type="NCBI Taxonomy" id="33097"/>
    <lineage>
        <taxon>Eukaryota</taxon>
        <taxon>Viridiplantae</taxon>
        <taxon>Chlorophyta</taxon>
        <taxon>core chlorophytes</taxon>
        <taxon>Chlorophyceae</taxon>
        <taxon>CS clade</taxon>
        <taxon>Chlamydomonadales</taxon>
        <taxon>Volvocaceae</taxon>
        <taxon>Gonium</taxon>
    </lineage>
</organism>
<evidence type="ECO:0000256" key="1">
    <source>
        <dbReference type="SAM" id="MobiDB-lite"/>
    </source>
</evidence>
<sequence>MELLLAIVEASAAAKTLASVSAGCLHAVEDCATLTETCGKALPAALSVLTSADVNAIGVSEESALECVRGLTTTMGQLQTALLALREHEGEGVLGVLLEHPTAWLEAYRGFRGLTAQLMALCHLLRSASQRSREEDRHAEEALSACLRSLSATCARARGAAALVGTDLPEVARSAGAAGWAPGWVAHCCATRAGHGRCSGGSAGGRGAGGGGAGGGGAGCPRGCCGCCLGGAACLGSGPASLLATPLARPSPPPSARRDGGGLLRFIGIGGGKPSAASPSTASPPSSPDACSPPSTSSSSFSGVVPGSNPGRGAPGRALEDAVIALVHRIQDSILYDSELEHLEQDRTYLVHRLEGLRQFVSNEHAQRLKEDDVGCGESPVLSGAASAAAGTAVAVVSMIQSEIMLAAVEARIDVVSAADSFDSGRQWISAAAPPSCGCRQAGGCAAAGGVKLVADSSVRGGGAEVKLAPGACGGGSRRQRRGMRWLPTCFVGA</sequence>
<name>A0A150GF97_GONPE</name>
<feature type="region of interest" description="Disordered" evidence="1">
    <location>
        <begin position="272"/>
        <end position="314"/>
    </location>
</feature>
<comment type="caution">
    <text evidence="2">The sequence shown here is derived from an EMBL/GenBank/DDBJ whole genome shotgun (WGS) entry which is preliminary data.</text>
</comment>
<proteinExistence type="predicted"/>
<accession>A0A150GF97</accession>
<evidence type="ECO:0000313" key="3">
    <source>
        <dbReference type="Proteomes" id="UP000075714"/>
    </source>
</evidence>
<protein>
    <submittedName>
        <fullName evidence="2">Uncharacterized protein</fullName>
    </submittedName>
</protein>
<keyword evidence="3" id="KW-1185">Reference proteome</keyword>
<dbReference type="Proteomes" id="UP000075714">
    <property type="component" value="Unassembled WGS sequence"/>
</dbReference>
<evidence type="ECO:0000313" key="2">
    <source>
        <dbReference type="EMBL" id="KXZ48531.1"/>
    </source>
</evidence>
<dbReference type="AlphaFoldDB" id="A0A150GF97"/>
<feature type="compositionally biased region" description="Low complexity" evidence="1">
    <location>
        <begin position="274"/>
        <end position="311"/>
    </location>
</feature>
<dbReference type="OrthoDB" id="541656at2759"/>
<reference evidence="3" key="1">
    <citation type="journal article" date="2016" name="Nat. Commun.">
        <title>The Gonium pectorale genome demonstrates co-option of cell cycle regulation during the evolution of multicellularity.</title>
        <authorList>
            <person name="Hanschen E.R."/>
            <person name="Marriage T.N."/>
            <person name="Ferris P.J."/>
            <person name="Hamaji T."/>
            <person name="Toyoda A."/>
            <person name="Fujiyama A."/>
            <person name="Neme R."/>
            <person name="Noguchi H."/>
            <person name="Minakuchi Y."/>
            <person name="Suzuki M."/>
            <person name="Kawai-Toyooka H."/>
            <person name="Smith D.R."/>
            <person name="Sparks H."/>
            <person name="Anderson J."/>
            <person name="Bakaric R."/>
            <person name="Luria V."/>
            <person name="Karger A."/>
            <person name="Kirschner M.W."/>
            <person name="Durand P.M."/>
            <person name="Michod R.E."/>
            <person name="Nozaki H."/>
            <person name="Olson B.J."/>
        </authorList>
    </citation>
    <scope>NUCLEOTIDE SEQUENCE [LARGE SCALE GENOMIC DNA]</scope>
    <source>
        <strain evidence="3">NIES-2863</strain>
    </source>
</reference>
<dbReference type="EMBL" id="LSYV01000028">
    <property type="protein sequence ID" value="KXZ48531.1"/>
    <property type="molecule type" value="Genomic_DNA"/>
</dbReference>
<gene>
    <name evidence="2" type="ORF">GPECTOR_27g702</name>
</gene>
<feature type="region of interest" description="Disordered" evidence="1">
    <location>
        <begin position="245"/>
        <end position="264"/>
    </location>
</feature>